<gene>
    <name evidence="2" type="ORF">H9741_03965</name>
</gene>
<evidence type="ECO:0000313" key="2">
    <source>
        <dbReference type="EMBL" id="HIX07603.1"/>
    </source>
</evidence>
<accession>A0A9D1V7V3</accession>
<dbReference type="Proteomes" id="UP000824204">
    <property type="component" value="Unassembled WGS sequence"/>
</dbReference>
<dbReference type="EMBL" id="DXFX01000051">
    <property type="protein sequence ID" value="HIX07603.1"/>
    <property type="molecule type" value="Genomic_DNA"/>
</dbReference>
<reference evidence="2" key="1">
    <citation type="journal article" date="2021" name="PeerJ">
        <title>Extensive microbial diversity within the chicken gut microbiome revealed by metagenomics and culture.</title>
        <authorList>
            <person name="Gilroy R."/>
            <person name="Ravi A."/>
            <person name="Getino M."/>
            <person name="Pursley I."/>
            <person name="Horton D.L."/>
            <person name="Alikhan N.F."/>
            <person name="Baker D."/>
            <person name="Gharbi K."/>
            <person name="Hall N."/>
            <person name="Watson M."/>
            <person name="Adriaenssens E.M."/>
            <person name="Foster-Nyarko E."/>
            <person name="Jarju S."/>
            <person name="Secka A."/>
            <person name="Antonio M."/>
            <person name="Oren A."/>
            <person name="Chaudhuri R.R."/>
            <person name="La Ragione R."/>
            <person name="Hildebrand F."/>
            <person name="Pallen M.J."/>
        </authorList>
    </citation>
    <scope>NUCLEOTIDE SEQUENCE</scope>
    <source>
        <strain evidence="2">811</strain>
    </source>
</reference>
<keyword evidence="1" id="KW-0472">Membrane</keyword>
<name>A0A9D1V7V3_9FIRM</name>
<evidence type="ECO:0000256" key="1">
    <source>
        <dbReference type="SAM" id="Phobius"/>
    </source>
</evidence>
<feature type="transmembrane region" description="Helical" evidence="1">
    <location>
        <begin position="24"/>
        <end position="46"/>
    </location>
</feature>
<proteinExistence type="predicted"/>
<dbReference type="AlphaFoldDB" id="A0A9D1V7V3"/>
<evidence type="ECO:0000313" key="3">
    <source>
        <dbReference type="Proteomes" id="UP000824204"/>
    </source>
</evidence>
<reference evidence="2" key="2">
    <citation type="submission" date="2021-04" db="EMBL/GenBank/DDBJ databases">
        <authorList>
            <person name="Gilroy R."/>
        </authorList>
    </citation>
    <scope>NUCLEOTIDE SEQUENCE</scope>
    <source>
        <strain evidence="2">811</strain>
    </source>
</reference>
<sequence length="204" mass="23910">MQEVFYEESVSVHNEKPVRFRYRLFTIFGILFFLSAALALLFLWGLMFTPVGEDVELDVKTILLSMLPYVIMFVIMLAGGIFLFVKRHSFYVSYDYTFVSGELRISKVLHGRKRKLLYRISDEKYIKIGRVGSESYKKLKSSPDVKEDILTPNEEAAEDKEFYYVQAATNVGKKLLVLECRQELLANILRYTRRNLLESEFNRK</sequence>
<keyword evidence="1" id="KW-1133">Transmembrane helix</keyword>
<feature type="transmembrane region" description="Helical" evidence="1">
    <location>
        <begin position="66"/>
        <end position="85"/>
    </location>
</feature>
<keyword evidence="1" id="KW-0812">Transmembrane</keyword>
<organism evidence="2 3">
    <name type="scientific">Candidatus Borkfalkia faecipullorum</name>
    <dbReference type="NCBI Taxonomy" id="2838510"/>
    <lineage>
        <taxon>Bacteria</taxon>
        <taxon>Bacillati</taxon>
        <taxon>Bacillota</taxon>
        <taxon>Clostridia</taxon>
        <taxon>Christensenellales</taxon>
        <taxon>Christensenellaceae</taxon>
        <taxon>Candidatus Borkfalkia</taxon>
    </lineage>
</organism>
<protein>
    <submittedName>
        <fullName evidence="2">Uncharacterized protein</fullName>
    </submittedName>
</protein>
<comment type="caution">
    <text evidence="2">The sequence shown here is derived from an EMBL/GenBank/DDBJ whole genome shotgun (WGS) entry which is preliminary data.</text>
</comment>